<reference evidence="1 2" key="1">
    <citation type="submission" date="2018-05" db="EMBL/GenBank/DDBJ databases">
        <title>Leucothrix arctica sp. nov., isolated from Arctic seawater.</title>
        <authorList>
            <person name="Choi A."/>
            <person name="Baek K."/>
        </authorList>
    </citation>
    <scope>NUCLEOTIDE SEQUENCE [LARGE SCALE GENOMIC DNA]</scope>
    <source>
        <strain evidence="1 2">JCM 18388</strain>
    </source>
</reference>
<proteinExistence type="predicted"/>
<accession>A0A317CHE0</accession>
<comment type="caution">
    <text evidence="1">The sequence shown here is derived from an EMBL/GenBank/DDBJ whole genome shotgun (WGS) entry which is preliminary data.</text>
</comment>
<dbReference type="Proteomes" id="UP000245539">
    <property type="component" value="Unassembled WGS sequence"/>
</dbReference>
<dbReference type="Pfam" id="PF09957">
    <property type="entry name" value="VapB_antitoxin"/>
    <property type="match status" value="1"/>
</dbReference>
<organism evidence="1 2">
    <name type="scientific">Leucothrix pacifica</name>
    <dbReference type="NCBI Taxonomy" id="1247513"/>
    <lineage>
        <taxon>Bacteria</taxon>
        <taxon>Pseudomonadati</taxon>
        <taxon>Pseudomonadota</taxon>
        <taxon>Gammaproteobacteria</taxon>
        <taxon>Thiotrichales</taxon>
        <taxon>Thiotrichaceae</taxon>
        <taxon>Leucothrix</taxon>
    </lineage>
</organism>
<dbReference type="OrthoDB" id="9805830at2"/>
<gene>
    <name evidence="1" type="ORF">DKW60_14605</name>
</gene>
<dbReference type="InterPro" id="IPR019239">
    <property type="entry name" value="VapB_antitoxin"/>
</dbReference>
<dbReference type="RefSeq" id="WP_109838418.1">
    <property type="nucleotide sequence ID" value="NZ_QGKM01000043.1"/>
</dbReference>
<protein>
    <submittedName>
        <fullName evidence="1">DUF2191 domain-containing protein</fullName>
    </submittedName>
</protein>
<dbReference type="EMBL" id="QGKM01000043">
    <property type="protein sequence ID" value="PWQ95662.1"/>
    <property type="molecule type" value="Genomic_DNA"/>
</dbReference>
<sequence length="59" mass="6862">MKTTVSIDEKLISDVLKETGIKSKREAVEQSLRHLLSLTRQKRIKPEEIKKSRGKLNWS</sequence>
<evidence type="ECO:0000313" key="1">
    <source>
        <dbReference type="EMBL" id="PWQ95662.1"/>
    </source>
</evidence>
<name>A0A317CHE0_9GAMM</name>
<keyword evidence="2" id="KW-1185">Reference proteome</keyword>
<dbReference type="AlphaFoldDB" id="A0A317CHE0"/>
<evidence type="ECO:0000313" key="2">
    <source>
        <dbReference type="Proteomes" id="UP000245539"/>
    </source>
</evidence>